<proteinExistence type="predicted"/>
<accession>A0A3D2LUZ6</accession>
<dbReference type="KEGG" id="boa:Bovatus_03076"/>
<evidence type="ECO:0000313" key="2">
    <source>
        <dbReference type="EMBL" id="RGS87477.1"/>
    </source>
</evidence>
<evidence type="ECO:0000313" key="3">
    <source>
        <dbReference type="Proteomes" id="UP000266492"/>
    </source>
</evidence>
<dbReference type="Proteomes" id="UP001214017">
    <property type="component" value="Unassembled WGS sequence"/>
</dbReference>
<gene>
    <name evidence="2" type="ORF">DWX70_03200</name>
    <name evidence="1" type="ORF">PO240_12180</name>
</gene>
<dbReference type="AlphaFoldDB" id="A0A3D2LUZ6"/>
<dbReference type="EMBL" id="JAQNWR010000007">
    <property type="protein sequence ID" value="MDC2408633.1"/>
    <property type="molecule type" value="Genomic_DNA"/>
</dbReference>
<reference evidence="1" key="2">
    <citation type="submission" date="2022-10" db="EMBL/GenBank/DDBJ databases">
        <title>Human gut microbiome strain richness.</title>
        <authorList>
            <person name="Chen-Liaw A."/>
        </authorList>
    </citation>
    <scope>NUCLEOTIDE SEQUENCE</scope>
    <source>
        <strain evidence="1">F7_m1001271B151109d0_201107</strain>
    </source>
</reference>
<sequence length="106" mass="12132">MDNRGNIVIYQTKDGKTSIDVKLENETVWLTQAQMADLFQKDRTVIGRHINNVYREGELERDITCAKFAHVGSDNDQQYVCSTYVNDCRKPDGRKGRDGEGSNQFD</sequence>
<organism evidence="2 3">
    <name type="scientific">Bacteroides ovatus</name>
    <dbReference type="NCBI Taxonomy" id="28116"/>
    <lineage>
        <taxon>Bacteria</taxon>
        <taxon>Pseudomonadati</taxon>
        <taxon>Bacteroidota</taxon>
        <taxon>Bacteroidia</taxon>
        <taxon>Bacteroidales</taxon>
        <taxon>Bacteroidaceae</taxon>
        <taxon>Bacteroides</taxon>
    </lineage>
</organism>
<protein>
    <submittedName>
        <fullName evidence="2">Cell filamentation protein Fic</fullName>
    </submittedName>
</protein>
<evidence type="ECO:0000313" key="1">
    <source>
        <dbReference type="EMBL" id="MDC2408633.1"/>
    </source>
</evidence>
<dbReference type="EMBL" id="QRVZ01000002">
    <property type="protein sequence ID" value="RGS87477.1"/>
    <property type="molecule type" value="Genomic_DNA"/>
</dbReference>
<reference evidence="2 3" key="1">
    <citation type="submission" date="2018-08" db="EMBL/GenBank/DDBJ databases">
        <title>A genome reference for cultivated species of the human gut microbiota.</title>
        <authorList>
            <person name="Zou Y."/>
            <person name="Xue W."/>
            <person name="Luo G."/>
        </authorList>
    </citation>
    <scope>NUCLEOTIDE SEQUENCE [LARGE SCALE GENOMIC DNA]</scope>
    <source>
        <strain evidence="2 3">AF20-9LB</strain>
    </source>
</reference>
<dbReference type="PANTHER" id="PTHR35810">
    <property type="entry name" value="CYTOPLASMIC PROTEIN-RELATED"/>
    <property type="match status" value="1"/>
</dbReference>
<comment type="caution">
    <text evidence="2">The sequence shown here is derived from an EMBL/GenBank/DDBJ whole genome shotgun (WGS) entry which is preliminary data.</text>
</comment>
<dbReference type="PANTHER" id="PTHR35810:SF1">
    <property type="entry name" value="CYTOPLASMIC PROTEIN"/>
    <property type="match status" value="1"/>
</dbReference>
<dbReference type="RefSeq" id="WP_004298459.1">
    <property type="nucleotide sequence ID" value="NZ_BAABYJ010000001.1"/>
</dbReference>
<name>A0A3D2LUZ6_BACOV</name>
<dbReference type="Proteomes" id="UP000266492">
    <property type="component" value="Unassembled WGS sequence"/>
</dbReference>
<dbReference type="GeneID" id="29452242"/>